<dbReference type="STRING" id="1921010.MMIC_P0006"/>
<keyword evidence="2" id="KW-1185">Reference proteome</keyword>
<evidence type="ECO:0000313" key="2">
    <source>
        <dbReference type="Proteomes" id="UP000231632"/>
    </source>
</evidence>
<reference evidence="1 2" key="1">
    <citation type="journal article" date="2017" name="Arch. Microbiol.">
        <title>Mariprofundus micogutta sp. nov., a novel iron-oxidizing zetaproteobacterium isolated from a deep-sea hydrothermal field at the Bayonnaise knoll of the Izu-Ogasawara arc, and a description of Mariprofundales ord. nov. and Zetaproteobacteria classis nov.</title>
        <authorList>
            <person name="Makita H."/>
            <person name="Tanaka E."/>
            <person name="Mitsunobu S."/>
            <person name="Miyazaki M."/>
            <person name="Nunoura T."/>
            <person name="Uematsu K."/>
            <person name="Takaki Y."/>
            <person name="Nishi S."/>
            <person name="Shimamura S."/>
            <person name="Takai K."/>
        </authorList>
    </citation>
    <scope>NUCLEOTIDE SEQUENCE [LARGE SCALE GENOMIC DNA]</scope>
    <source>
        <strain evidence="1 2">ET2</strain>
    </source>
</reference>
<dbReference type="AlphaFoldDB" id="A0A1L8CJH1"/>
<evidence type="ECO:0000313" key="1">
    <source>
        <dbReference type="EMBL" id="GAV19078.1"/>
    </source>
</evidence>
<comment type="caution">
    <text evidence="1">The sequence shown here is derived from an EMBL/GenBank/DDBJ whole genome shotgun (WGS) entry which is preliminary data.</text>
</comment>
<dbReference type="EMBL" id="BDFD01000001">
    <property type="protein sequence ID" value="GAV19078.1"/>
    <property type="molecule type" value="Genomic_DNA"/>
</dbReference>
<dbReference type="Proteomes" id="UP000231632">
    <property type="component" value="Unassembled WGS sequence"/>
</dbReference>
<gene>
    <name evidence="1" type="ORF">MMIC_P0006</name>
</gene>
<organism evidence="1 2">
    <name type="scientific">Mariprofundus micogutta</name>
    <dbReference type="NCBI Taxonomy" id="1921010"/>
    <lineage>
        <taxon>Bacteria</taxon>
        <taxon>Pseudomonadati</taxon>
        <taxon>Pseudomonadota</taxon>
        <taxon>Candidatius Mariprofundia</taxon>
        <taxon>Mariprofundales</taxon>
        <taxon>Mariprofundaceae</taxon>
        <taxon>Mariprofundus</taxon>
    </lineage>
</organism>
<name>A0A1L8CJH1_9PROT</name>
<proteinExistence type="predicted"/>
<accession>A0A1L8CJH1</accession>
<protein>
    <submittedName>
        <fullName evidence="1">Uncharacterized protein</fullName>
    </submittedName>
</protein>
<sequence length="157" mass="18465">MPLNNQHRKDLACCIFDCMQQHGYNNPKQQRMADAEALSVVLSQAIALAPADQIRGWISHRMRTSQKPDRREIRSLDPDELGVQLEDIRRIKKLGVKRKYLHAKLNPYRAEILELHRQAASLAAIRDWLRRYRRVSADRSTIFRSIKRWEKEGELHS</sequence>